<proteinExistence type="predicted"/>
<dbReference type="AlphaFoldDB" id="A0AA39CXQ2"/>
<keyword evidence="2" id="KW-0479">Metal-binding</keyword>
<dbReference type="Pfam" id="PF04082">
    <property type="entry name" value="Fungal_trans"/>
    <property type="match status" value="1"/>
</dbReference>
<feature type="compositionally biased region" description="Polar residues" evidence="8">
    <location>
        <begin position="273"/>
        <end position="284"/>
    </location>
</feature>
<sequence length="847" mass="95183">MDSDDSVINTRGARAKKTQRHQCRYCGKSFSRCEHRTRHERSREVSPNPPQNARSTRDLLARHIKSLHDGANGLEANDDRNGATTRSSARIGTKWHSWKPPGTIEAQHRSGAANHVETQDTQHRPSHLDQAFNESLMDQDFAESNHMGMNDTQDLQASDFLGAEDFDADAVMNGMLHSLSSNDPSASAHQMSTLTDENNMNSAMGQGMLEQFPEPDWINQFDFSVATYSSVFQTALPLWSTITWSPSTSSLIQPPQSPDENAKTGTLHKTLPTPGSGQRNNFTSDRPEGALPLLDRVFAQSSRIGRPGQDHQKTIASQTSQQVTAEIRNELVAKLNMYAHLLPSGFVLPSHHALNRYTTMYFDAGAQHQPFIHEPTWCPRTCNIGLCMAVWSLGSRYCFEEKMSKQLWNVGKAIVRSTMDETDQRTTDLSEQLGNTHASQDLLQTCQALLLLMMYGTWAGGKHFLRQALAMQSGLAALVREINPRTPPEGEFLNWKDWVEYEAEKRTKFVVFCFFNLQCLTYDLPALILHNELNLELPCGEELWRASSSAAWTARRQQDPNGTPPFQQVMKALLDEHSGMTDGTDSHPPVTEMSYSIFGSYILINGLTQHSSELRRYAHSMSGLEGDLNWEQTKSFEKALRRWQKGWENHPKASLDPHDPHGPLAFNCTALLRMAYIRLEIDLAPYAAALRSGDPQVVAQTMYDAPHAKRSRRSMRAALHAWHALLIPTRMGIDLVAQTQVFLWSIQHFIASFECCLLLAKWLDSVTVECPSPPMTEEERWLVQLVQETLREAGSEAVDDVRTLSSSVLTTWARLFYGNKIWGILPLIGQALTRFAELLSNRSLPGA</sequence>
<dbReference type="InterPro" id="IPR051059">
    <property type="entry name" value="VerF-like"/>
</dbReference>
<dbReference type="InterPro" id="IPR007219">
    <property type="entry name" value="XnlR_reg_dom"/>
</dbReference>
<name>A0AA39CXQ2_9EURO</name>
<dbReference type="PANTHER" id="PTHR40626">
    <property type="entry name" value="MIP31509P"/>
    <property type="match status" value="1"/>
</dbReference>
<reference evidence="10" key="1">
    <citation type="submission" date="2022-10" db="EMBL/GenBank/DDBJ databases">
        <title>Culturing micro-colonial fungi from biological soil crusts in the Mojave desert and describing Neophaeococcomyces mojavensis, and introducing the new genera and species Taxawa tesnikishii.</title>
        <authorList>
            <person name="Kurbessoian T."/>
            <person name="Stajich J.E."/>
        </authorList>
    </citation>
    <scope>NUCLEOTIDE SEQUENCE</scope>
    <source>
        <strain evidence="10">TK_35</strain>
    </source>
</reference>
<gene>
    <name evidence="10" type="ORF">H2204_006659</name>
</gene>
<evidence type="ECO:0000259" key="9">
    <source>
        <dbReference type="PROSITE" id="PS50157"/>
    </source>
</evidence>
<keyword evidence="4 7" id="KW-0863">Zinc-finger</keyword>
<dbReference type="GO" id="GO:0006351">
    <property type="term" value="P:DNA-templated transcription"/>
    <property type="evidence" value="ECO:0007669"/>
    <property type="project" value="InterPro"/>
</dbReference>
<evidence type="ECO:0000256" key="4">
    <source>
        <dbReference type="ARBA" id="ARBA00022771"/>
    </source>
</evidence>
<feature type="region of interest" description="Disordered" evidence="8">
    <location>
        <begin position="250"/>
        <end position="288"/>
    </location>
</feature>
<dbReference type="CDD" id="cd12148">
    <property type="entry name" value="fungal_TF_MHR"/>
    <property type="match status" value="1"/>
</dbReference>
<evidence type="ECO:0000256" key="1">
    <source>
        <dbReference type="ARBA" id="ARBA00004123"/>
    </source>
</evidence>
<dbReference type="GO" id="GO:0000981">
    <property type="term" value="F:DNA-binding transcription factor activity, RNA polymerase II-specific"/>
    <property type="evidence" value="ECO:0007669"/>
    <property type="project" value="InterPro"/>
</dbReference>
<comment type="subcellular location">
    <subcellularLocation>
        <location evidence="1">Nucleus</location>
    </subcellularLocation>
</comment>
<evidence type="ECO:0000256" key="5">
    <source>
        <dbReference type="ARBA" id="ARBA00022833"/>
    </source>
</evidence>
<dbReference type="InterPro" id="IPR013087">
    <property type="entry name" value="Znf_C2H2_type"/>
</dbReference>
<comment type="caution">
    <text evidence="10">The sequence shown here is derived from an EMBL/GenBank/DDBJ whole genome shotgun (WGS) entry which is preliminary data.</text>
</comment>
<evidence type="ECO:0000256" key="6">
    <source>
        <dbReference type="ARBA" id="ARBA00023242"/>
    </source>
</evidence>
<keyword evidence="3" id="KW-0677">Repeat</keyword>
<keyword evidence="6" id="KW-0539">Nucleus</keyword>
<dbReference type="GO" id="GO:0000785">
    <property type="term" value="C:chromatin"/>
    <property type="evidence" value="ECO:0007669"/>
    <property type="project" value="TreeGrafter"/>
</dbReference>
<dbReference type="Proteomes" id="UP001172681">
    <property type="component" value="Unassembled WGS sequence"/>
</dbReference>
<evidence type="ECO:0000256" key="8">
    <source>
        <dbReference type="SAM" id="MobiDB-lite"/>
    </source>
</evidence>
<dbReference type="EMBL" id="JAPDRN010000042">
    <property type="protein sequence ID" value="KAJ9633873.1"/>
    <property type="molecule type" value="Genomic_DNA"/>
</dbReference>
<keyword evidence="11" id="KW-1185">Reference proteome</keyword>
<evidence type="ECO:0000256" key="2">
    <source>
        <dbReference type="ARBA" id="ARBA00022723"/>
    </source>
</evidence>
<evidence type="ECO:0000313" key="11">
    <source>
        <dbReference type="Proteomes" id="UP001172681"/>
    </source>
</evidence>
<dbReference type="PANTHER" id="PTHR40626:SF10">
    <property type="entry name" value="C2H2-TYPE DOMAIN-CONTAINING PROTEIN"/>
    <property type="match status" value="1"/>
</dbReference>
<organism evidence="10 11">
    <name type="scientific">Knufia peltigerae</name>
    <dbReference type="NCBI Taxonomy" id="1002370"/>
    <lineage>
        <taxon>Eukaryota</taxon>
        <taxon>Fungi</taxon>
        <taxon>Dikarya</taxon>
        <taxon>Ascomycota</taxon>
        <taxon>Pezizomycotina</taxon>
        <taxon>Eurotiomycetes</taxon>
        <taxon>Chaetothyriomycetidae</taxon>
        <taxon>Chaetothyriales</taxon>
        <taxon>Trichomeriaceae</taxon>
        <taxon>Knufia</taxon>
    </lineage>
</organism>
<evidence type="ECO:0000256" key="3">
    <source>
        <dbReference type="ARBA" id="ARBA00022737"/>
    </source>
</evidence>
<feature type="region of interest" description="Disordered" evidence="8">
    <location>
        <begin position="34"/>
        <end position="55"/>
    </location>
</feature>
<evidence type="ECO:0000313" key="10">
    <source>
        <dbReference type="EMBL" id="KAJ9633873.1"/>
    </source>
</evidence>
<feature type="region of interest" description="Disordered" evidence="8">
    <location>
        <begin position="68"/>
        <end position="100"/>
    </location>
</feature>
<keyword evidence="5" id="KW-0862">Zinc</keyword>
<dbReference type="PROSITE" id="PS50157">
    <property type="entry name" value="ZINC_FINGER_C2H2_2"/>
    <property type="match status" value="1"/>
</dbReference>
<evidence type="ECO:0000256" key="7">
    <source>
        <dbReference type="PROSITE-ProRule" id="PRU00042"/>
    </source>
</evidence>
<protein>
    <recommendedName>
        <fullName evidence="9">C2H2-type domain-containing protein</fullName>
    </recommendedName>
</protein>
<dbReference type="GO" id="GO:0008270">
    <property type="term" value="F:zinc ion binding"/>
    <property type="evidence" value="ECO:0007669"/>
    <property type="project" value="UniProtKB-KW"/>
</dbReference>
<dbReference type="GO" id="GO:0000978">
    <property type="term" value="F:RNA polymerase II cis-regulatory region sequence-specific DNA binding"/>
    <property type="evidence" value="ECO:0007669"/>
    <property type="project" value="InterPro"/>
</dbReference>
<accession>A0AA39CXQ2</accession>
<feature type="domain" description="C2H2-type" evidence="9">
    <location>
        <begin position="21"/>
        <end position="49"/>
    </location>
</feature>
<dbReference type="GO" id="GO:0005634">
    <property type="term" value="C:nucleus"/>
    <property type="evidence" value="ECO:0007669"/>
    <property type="project" value="UniProtKB-SubCell"/>
</dbReference>